<comment type="subcellular location">
    <subcellularLocation>
        <location evidence="1">Secreted</location>
    </subcellularLocation>
</comment>
<evidence type="ECO:0000256" key="7">
    <source>
        <dbReference type="SAM" id="SignalP"/>
    </source>
</evidence>
<dbReference type="InterPro" id="IPR051368">
    <property type="entry name" value="SerProtInhib-TIL_Domain"/>
</dbReference>
<accession>A0A1W6EW49</accession>
<dbReference type="CDD" id="cd19941">
    <property type="entry name" value="TIL"/>
    <property type="match status" value="1"/>
</dbReference>
<evidence type="ECO:0000256" key="2">
    <source>
        <dbReference type="ARBA" id="ARBA00007611"/>
    </source>
</evidence>
<feature type="signal peptide" evidence="7">
    <location>
        <begin position="1"/>
        <end position="19"/>
    </location>
</feature>
<protein>
    <submittedName>
        <fullName evidence="9">Venom protein</fullName>
    </submittedName>
</protein>
<dbReference type="GO" id="GO:0004867">
    <property type="term" value="F:serine-type endopeptidase inhibitor activity"/>
    <property type="evidence" value="ECO:0007669"/>
    <property type="project" value="UniProtKB-KW"/>
</dbReference>
<evidence type="ECO:0000256" key="3">
    <source>
        <dbReference type="ARBA" id="ARBA00022525"/>
    </source>
</evidence>
<dbReference type="Pfam" id="PF01826">
    <property type="entry name" value="TIL"/>
    <property type="match status" value="1"/>
</dbReference>
<dbReference type="PANTHER" id="PTHR23259">
    <property type="entry name" value="RIDDLE"/>
    <property type="match status" value="1"/>
</dbReference>
<keyword evidence="3" id="KW-0964">Secreted</keyword>
<reference evidence="9" key="1">
    <citation type="submission" date="2017-02" db="EMBL/GenBank/DDBJ databases">
        <title>Parasitoid Jewel Wasp Mounts Multi-Pronged Neurochemical Attack to Hijack a Host Brain.</title>
        <authorList>
            <person name="Arvidson R.S."/>
            <person name="Kaiser M."/>
            <person name="Libersat F."/>
            <person name="Adams M.E."/>
        </authorList>
    </citation>
    <scope>NUCLEOTIDE SEQUENCE</scope>
    <source>
        <strain evidence="9">175</strain>
    </source>
</reference>
<evidence type="ECO:0000256" key="1">
    <source>
        <dbReference type="ARBA" id="ARBA00004613"/>
    </source>
</evidence>
<evidence type="ECO:0000259" key="8">
    <source>
        <dbReference type="Pfam" id="PF01826"/>
    </source>
</evidence>
<dbReference type="Gene3D" id="2.10.25.10">
    <property type="entry name" value="Laminin"/>
    <property type="match status" value="1"/>
</dbReference>
<keyword evidence="7" id="KW-0732">Signal</keyword>
<feature type="chain" id="PRO_5013320741" evidence="7">
    <location>
        <begin position="20"/>
        <end position="79"/>
    </location>
</feature>
<dbReference type="InterPro" id="IPR002919">
    <property type="entry name" value="TIL_dom"/>
</dbReference>
<dbReference type="OrthoDB" id="6236007at2759"/>
<feature type="domain" description="TIL" evidence="8">
    <location>
        <begin position="26"/>
        <end position="79"/>
    </location>
</feature>
<evidence type="ECO:0000256" key="6">
    <source>
        <dbReference type="ARBA" id="ARBA00023157"/>
    </source>
</evidence>
<dbReference type="PANTHER" id="PTHR23259:SF70">
    <property type="entry name" value="ACCESSORY GLAND PROTEIN ACP62F-RELATED"/>
    <property type="match status" value="1"/>
</dbReference>
<dbReference type="AlphaFoldDB" id="A0A1W6EW49"/>
<evidence type="ECO:0000256" key="5">
    <source>
        <dbReference type="ARBA" id="ARBA00022900"/>
    </source>
</evidence>
<keyword evidence="5" id="KW-0722">Serine protease inhibitor</keyword>
<dbReference type="GO" id="GO:0005576">
    <property type="term" value="C:extracellular region"/>
    <property type="evidence" value="ECO:0007669"/>
    <property type="project" value="UniProtKB-SubCell"/>
</dbReference>
<organism evidence="9">
    <name type="scientific">Ampulex compressa</name>
    <name type="common">Emerald cockroach wasp</name>
    <dbReference type="NCBI Taxonomy" id="860918"/>
    <lineage>
        <taxon>Eukaryota</taxon>
        <taxon>Metazoa</taxon>
        <taxon>Ecdysozoa</taxon>
        <taxon>Arthropoda</taxon>
        <taxon>Hexapoda</taxon>
        <taxon>Insecta</taxon>
        <taxon>Pterygota</taxon>
        <taxon>Neoptera</taxon>
        <taxon>Endopterygota</taxon>
        <taxon>Hymenoptera</taxon>
        <taxon>Apocrita</taxon>
        <taxon>Aculeata</taxon>
        <taxon>Apoidea</taxon>
        <taxon>Ampulicidae</taxon>
        <taxon>Ampulicini</taxon>
        <taxon>Ampulex</taxon>
    </lineage>
</organism>
<dbReference type="InterPro" id="IPR036084">
    <property type="entry name" value="Ser_inhib-like_sf"/>
</dbReference>
<evidence type="ECO:0000256" key="4">
    <source>
        <dbReference type="ARBA" id="ARBA00022690"/>
    </source>
</evidence>
<evidence type="ECO:0000313" key="9">
    <source>
        <dbReference type="EMBL" id="ARK19957.1"/>
    </source>
</evidence>
<comment type="similarity">
    <text evidence="2">Belongs to the serine protease inhibitor-like (TIL domain-containing) family.</text>
</comment>
<keyword evidence="6" id="KW-1015">Disulfide bond</keyword>
<dbReference type="EMBL" id="KY563548">
    <property type="protein sequence ID" value="ARK19957.1"/>
    <property type="molecule type" value="mRNA"/>
</dbReference>
<dbReference type="SUPFAM" id="SSF57567">
    <property type="entry name" value="Serine protease inhibitors"/>
    <property type="match status" value="1"/>
</dbReference>
<keyword evidence="4" id="KW-0646">Protease inhibitor</keyword>
<sequence length="79" mass="8453">MSRSIVFALLLVTIISVHAFPHSTSCPANEEFTNCGNPCEAKCNAPPPEVCVLSCKVGCRCKSGFLRNTNGDCVMSQNC</sequence>
<proteinExistence type="evidence at transcript level"/>
<name>A0A1W6EW49_AMPCP</name>